<feature type="transmembrane region" description="Helical" evidence="2">
    <location>
        <begin position="115"/>
        <end position="138"/>
    </location>
</feature>
<keyword evidence="2" id="KW-0812">Transmembrane</keyword>
<evidence type="ECO:0000256" key="1">
    <source>
        <dbReference type="SAM" id="MobiDB-lite"/>
    </source>
</evidence>
<keyword evidence="2" id="KW-0472">Membrane</keyword>
<sequence length="288" mass="31170">MPEEFNRGPAKEPSPPVRGPADERFVGGRDLTRWTTPQGKLLARWMDRISSMLGPHAALILTLAVGAMVAVLLTVASTEIYEAVTEGDGVAELDRPALDAAESLRSPWLNTAVTAFTNIGGPIGMPILAVLVLVILTFRRRSWTPAIVMITAAGGSLLMTVVAKQFIGRARPALADAVPPFESSASFPSGHSLNAVVIAGVVAYLLMLRQTRRRSRFLTGGAAVLFALTMGLSRVYLGHHWFTDVLVAWTLGVAWLALVITAHRLYLTVWYRREGPVHTHRGSPPAEH</sequence>
<feature type="transmembrane region" description="Helical" evidence="2">
    <location>
        <begin position="249"/>
        <end position="271"/>
    </location>
</feature>
<dbReference type="InterPro" id="IPR000326">
    <property type="entry name" value="PAP2/HPO"/>
</dbReference>
<dbReference type="SUPFAM" id="SSF48317">
    <property type="entry name" value="Acid phosphatase/Vanadium-dependent haloperoxidase"/>
    <property type="match status" value="1"/>
</dbReference>
<protein>
    <submittedName>
        <fullName evidence="4">Phosphatase PAP2 family protein</fullName>
    </submittedName>
</protein>
<dbReference type="CDD" id="cd03392">
    <property type="entry name" value="PAP2_like_2"/>
    <property type="match status" value="1"/>
</dbReference>
<keyword evidence="5" id="KW-1185">Reference proteome</keyword>
<feature type="transmembrane region" description="Helical" evidence="2">
    <location>
        <begin position="218"/>
        <end position="237"/>
    </location>
</feature>
<feature type="compositionally biased region" description="Basic and acidic residues" evidence="1">
    <location>
        <begin position="1"/>
        <end position="10"/>
    </location>
</feature>
<evidence type="ECO:0000313" key="5">
    <source>
        <dbReference type="Proteomes" id="UP000829069"/>
    </source>
</evidence>
<dbReference type="InterPro" id="IPR036938">
    <property type="entry name" value="PAP2/HPO_sf"/>
</dbReference>
<dbReference type="Proteomes" id="UP000829069">
    <property type="component" value="Chromosome"/>
</dbReference>
<keyword evidence="2" id="KW-1133">Transmembrane helix</keyword>
<feature type="transmembrane region" description="Helical" evidence="2">
    <location>
        <begin position="145"/>
        <end position="167"/>
    </location>
</feature>
<dbReference type="PANTHER" id="PTHR14969">
    <property type="entry name" value="SPHINGOSINE-1-PHOSPHATE PHOSPHOHYDROLASE"/>
    <property type="match status" value="1"/>
</dbReference>
<feature type="region of interest" description="Disordered" evidence="1">
    <location>
        <begin position="1"/>
        <end position="25"/>
    </location>
</feature>
<organism evidence="4 5">
    <name type="scientific">Arthrobacter sulfonylureivorans</name>
    <dbReference type="NCBI Taxonomy" id="2486855"/>
    <lineage>
        <taxon>Bacteria</taxon>
        <taxon>Bacillati</taxon>
        <taxon>Actinomycetota</taxon>
        <taxon>Actinomycetes</taxon>
        <taxon>Micrococcales</taxon>
        <taxon>Micrococcaceae</taxon>
        <taxon>Arthrobacter</taxon>
    </lineage>
</organism>
<accession>A0ABY3W4W1</accession>
<feature type="transmembrane region" description="Helical" evidence="2">
    <location>
        <begin position="187"/>
        <end position="206"/>
    </location>
</feature>
<feature type="transmembrane region" description="Helical" evidence="2">
    <location>
        <begin position="53"/>
        <end position="76"/>
    </location>
</feature>
<name>A0ABY3W4W1_9MICC</name>
<proteinExistence type="predicted"/>
<dbReference type="SMART" id="SM00014">
    <property type="entry name" value="acidPPc"/>
    <property type="match status" value="1"/>
</dbReference>
<dbReference type="EMBL" id="CP093326">
    <property type="protein sequence ID" value="UNK45270.1"/>
    <property type="molecule type" value="Genomic_DNA"/>
</dbReference>
<reference evidence="4 5" key="1">
    <citation type="submission" date="2022-03" db="EMBL/GenBank/DDBJ databases">
        <title>Isotopic signatures of nitrous oxide derived from detoxification processes.</title>
        <authorList>
            <person name="Behrendt U."/>
            <person name="Buchen C."/>
            <person name="Well R."/>
            <person name="Ulrich A."/>
            <person name="Rohe L."/>
            <person name="Kolb S."/>
            <person name="Schloter M."/>
            <person name="Horn M.A."/>
            <person name="Augustin J."/>
        </authorList>
    </citation>
    <scope>NUCLEOTIDE SEQUENCE [LARGE SCALE GENOMIC DNA]</scope>
    <source>
        <strain evidence="4 5">S4-C24</strain>
    </source>
</reference>
<evidence type="ECO:0000313" key="4">
    <source>
        <dbReference type="EMBL" id="UNK45270.1"/>
    </source>
</evidence>
<evidence type="ECO:0000256" key="2">
    <source>
        <dbReference type="SAM" id="Phobius"/>
    </source>
</evidence>
<dbReference type="Gene3D" id="1.20.144.10">
    <property type="entry name" value="Phosphatidic acid phosphatase type 2/haloperoxidase"/>
    <property type="match status" value="2"/>
</dbReference>
<feature type="domain" description="Phosphatidic acid phosphatase type 2/haloperoxidase" evidence="3">
    <location>
        <begin position="146"/>
        <end position="260"/>
    </location>
</feature>
<evidence type="ECO:0000259" key="3">
    <source>
        <dbReference type="SMART" id="SM00014"/>
    </source>
</evidence>
<gene>
    <name evidence="4" type="ORF">MNQ99_15225</name>
</gene>
<dbReference type="Pfam" id="PF01569">
    <property type="entry name" value="PAP2"/>
    <property type="match status" value="1"/>
</dbReference>
<dbReference type="PANTHER" id="PTHR14969:SF13">
    <property type="entry name" value="AT30094P"/>
    <property type="match status" value="1"/>
</dbReference>
<dbReference type="RefSeq" id="WP_241913533.1">
    <property type="nucleotide sequence ID" value="NZ_CP093326.1"/>
</dbReference>